<keyword evidence="2" id="KW-0456">Lyase</keyword>
<evidence type="ECO:0000313" key="3">
    <source>
        <dbReference type="EMBL" id="KAF5941567.1"/>
    </source>
</evidence>
<reference evidence="3 4" key="2">
    <citation type="submission" date="2020-07" db="EMBL/GenBank/DDBJ databases">
        <title>Genome assembly of wild tea tree DASZ reveals pedigree and selection history of tea varieties.</title>
        <authorList>
            <person name="Zhang W."/>
        </authorList>
    </citation>
    <scope>NUCLEOTIDE SEQUENCE [LARGE SCALE GENOMIC DNA]</scope>
    <source>
        <strain evidence="4">cv. G240</strain>
        <tissue evidence="3">Leaf</tissue>
    </source>
</reference>
<dbReference type="PANTHER" id="PTHR42738:SF15">
    <property type="entry name" value="HYDROXYMETHYLGLUTARYL-COA LYASE"/>
    <property type="match status" value="1"/>
</dbReference>
<dbReference type="GO" id="GO:0046951">
    <property type="term" value="P:ketone body biosynthetic process"/>
    <property type="evidence" value="ECO:0007669"/>
    <property type="project" value="TreeGrafter"/>
</dbReference>
<dbReference type="Proteomes" id="UP000593564">
    <property type="component" value="Unassembled WGS sequence"/>
</dbReference>
<organism evidence="3 4">
    <name type="scientific">Camellia sinensis</name>
    <name type="common">Tea plant</name>
    <name type="synonym">Thea sinensis</name>
    <dbReference type="NCBI Taxonomy" id="4442"/>
    <lineage>
        <taxon>Eukaryota</taxon>
        <taxon>Viridiplantae</taxon>
        <taxon>Streptophyta</taxon>
        <taxon>Embryophyta</taxon>
        <taxon>Tracheophyta</taxon>
        <taxon>Spermatophyta</taxon>
        <taxon>Magnoliopsida</taxon>
        <taxon>eudicotyledons</taxon>
        <taxon>Gunneridae</taxon>
        <taxon>Pentapetalae</taxon>
        <taxon>asterids</taxon>
        <taxon>Ericales</taxon>
        <taxon>Theaceae</taxon>
        <taxon>Camellia</taxon>
    </lineage>
</organism>
<evidence type="ECO:0000256" key="1">
    <source>
        <dbReference type="ARBA" id="ARBA00022723"/>
    </source>
</evidence>
<comment type="caution">
    <text evidence="3">The sequence shown here is derived from an EMBL/GenBank/DDBJ whole genome shotgun (WGS) entry which is preliminary data.</text>
</comment>
<evidence type="ECO:0000256" key="2">
    <source>
        <dbReference type="ARBA" id="ARBA00023239"/>
    </source>
</evidence>
<accession>A0A7J7GM48</accession>
<protein>
    <recommendedName>
        <fullName evidence="5">Hydroxymethylglutaryl-CoA lyase</fullName>
    </recommendedName>
</protein>
<evidence type="ECO:0008006" key="5">
    <source>
        <dbReference type="Google" id="ProtNLM"/>
    </source>
</evidence>
<proteinExistence type="predicted"/>
<dbReference type="GO" id="GO:0004419">
    <property type="term" value="F:hydroxymethylglutaryl-CoA lyase activity"/>
    <property type="evidence" value="ECO:0007669"/>
    <property type="project" value="TreeGrafter"/>
</dbReference>
<keyword evidence="1" id="KW-0479">Metal-binding</keyword>
<reference evidence="4" key="1">
    <citation type="journal article" date="2020" name="Nat. Commun.">
        <title>Genome assembly of wild tea tree DASZ reveals pedigree and selection history of tea varieties.</title>
        <authorList>
            <person name="Zhang W."/>
            <person name="Zhang Y."/>
            <person name="Qiu H."/>
            <person name="Guo Y."/>
            <person name="Wan H."/>
            <person name="Zhang X."/>
            <person name="Scossa F."/>
            <person name="Alseekh S."/>
            <person name="Zhang Q."/>
            <person name="Wang P."/>
            <person name="Xu L."/>
            <person name="Schmidt M.H."/>
            <person name="Jia X."/>
            <person name="Li D."/>
            <person name="Zhu A."/>
            <person name="Guo F."/>
            <person name="Chen W."/>
            <person name="Ni D."/>
            <person name="Usadel B."/>
            <person name="Fernie A.R."/>
            <person name="Wen W."/>
        </authorList>
    </citation>
    <scope>NUCLEOTIDE SEQUENCE [LARGE SCALE GENOMIC DNA]</scope>
    <source>
        <strain evidence="4">cv. G240</strain>
    </source>
</reference>
<keyword evidence="4" id="KW-1185">Reference proteome</keyword>
<dbReference type="InterPro" id="IPR043594">
    <property type="entry name" value="HMGL"/>
</dbReference>
<dbReference type="InterPro" id="IPR013785">
    <property type="entry name" value="Aldolase_TIM"/>
</dbReference>
<dbReference type="Gene3D" id="3.20.20.70">
    <property type="entry name" value="Aldolase class I"/>
    <property type="match status" value="1"/>
</dbReference>
<gene>
    <name evidence="3" type="ORF">HYC85_019209</name>
</gene>
<sequence>MPRYVKIVGVGSRDRLQNEEIVPPSIKVKLIKMLVSSGLLVMEATSFVSPKMGTTGKLQSVVLKR</sequence>
<dbReference type="AlphaFoldDB" id="A0A7J7GM48"/>
<evidence type="ECO:0000313" key="4">
    <source>
        <dbReference type="Proteomes" id="UP000593564"/>
    </source>
</evidence>
<dbReference type="GO" id="GO:0006552">
    <property type="term" value="P:L-leucine catabolic process"/>
    <property type="evidence" value="ECO:0007669"/>
    <property type="project" value="TreeGrafter"/>
</dbReference>
<dbReference type="EMBL" id="JACBKZ010000009">
    <property type="protein sequence ID" value="KAF5941567.1"/>
    <property type="molecule type" value="Genomic_DNA"/>
</dbReference>
<name>A0A7J7GM48_CAMSI</name>
<dbReference type="GO" id="GO:0046872">
    <property type="term" value="F:metal ion binding"/>
    <property type="evidence" value="ECO:0007669"/>
    <property type="project" value="UniProtKB-KW"/>
</dbReference>
<dbReference type="PANTHER" id="PTHR42738">
    <property type="entry name" value="HYDROXYMETHYLGLUTARYL-COA LYASE"/>
    <property type="match status" value="1"/>
</dbReference>